<keyword evidence="2" id="KW-0812">Transmembrane</keyword>
<reference evidence="4" key="1">
    <citation type="submission" date="2020-07" db="EMBL/GenBank/DDBJ databases">
        <title>Multicomponent nature underlies the extraordinary mechanical properties of spider dragline silk.</title>
        <authorList>
            <person name="Kono N."/>
            <person name="Nakamura H."/>
            <person name="Mori M."/>
            <person name="Yoshida Y."/>
            <person name="Ohtoshi R."/>
            <person name="Malay A.D."/>
            <person name="Moran D.A.P."/>
            <person name="Tomita M."/>
            <person name="Numata K."/>
            <person name="Arakawa K."/>
        </authorList>
    </citation>
    <scope>NUCLEOTIDE SEQUENCE</scope>
</reference>
<evidence type="ECO:0000313" key="5">
    <source>
        <dbReference type="Proteomes" id="UP000887116"/>
    </source>
</evidence>
<keyword evidence="2" id="KW-1133">Transmembrane helix</keyword>
<dbReference type="InterPro" id="IPR020846">
    <property type="entry name" value="MFS_dom"/>
</dbReference>
<keyword evidence="2" id="KW-0472">Membrane</keyword>
<dbReference type="Gene3D" id="1.20.1250.20">
    <property type="entry name" value="MFS general substrate transporter like domains"/>
    <property type="match status" value="1"/>
</dbReference>
<dbReference type="EMBL" id="BMAO01012038">
    <property type="protein sequence ID" value="GFQ78530.1"/>
    <property type="molecule type" value="Genomic_DNA"/>
</dbReference>
<evidence type="ECO:0000313" key="4">
    <source>
        <dbReference type="EMBL" id="GFQ78530.1"/>
    </source>
</evidence>
<dbReference type="GO" id="GO:0022857">
    <property type="term" value="F:transmembrane transporter activity"/>
    <property type="evidence" value="ECO:0007669"/>
    <property type="project" value="InterPro"/>
</dbReference>
<dbReference type="PROSITE" id="PS50850">
    <property type="entry name" value="MFS"/>
    <property type="match status" value="1"/>
</dbReference>
<feature type="transmembrane region" description="Helical" evidence="2">
    <location>
        <begin position="41"/>
        <end position="58"/>
    </location>
</feature>
<dbReference type="InterPro" id="IPR036259">
    <property type="entry name" value="MFS_trans_sf"/>
</dbReference>
<gene>
    <name evidence="4" type="ORF">TNCT_288961</name>
</gene>
<feature type="non-terminal residue" evidence="4">
    <location>
        <position position="1"/>
    </location>
</feature>
<dbReference type="OrthoDB" id="4139357at2759"/>
<dbReference type="Proteomes" id="UP000887116">
    <property type="component" value="Unassembled WGS sequence"/>
</dbReference>
<evidence type="ECO:0000256" key="1">
    <source>
        <dbReference type="ARBA" id="ARBA00004141"/>
    </source>
</evidence>
<dbReference type="AlphaFoldDB" id="A0A8X6KK52"/>
<accession>A0A8X6KK52</accession>
<keyword evidence="5" id="KW-1185">Reference proteome</keyword>
<protein>
    <recommendedName>
        <fullName evidence="3">Major facilitator superfamily (MFS) profile domain-containing protein</fullName>
    </recommendedName>
</protein>
<feature type="domain" description="Major facilitator superfamily (MFS) profile" evidence="3">
    <location>
        <begin position="1"/>
        <end position="63"/>
    </location>
</feature>
<name>A0A8X6KK52_TRICU</name>
<evidence type="ECO:0000259" key="3">
    <source>
        <dbReference type="PROSITE" id="PS50850"/>
    </source>
</evidence>
<feature type="transmembrane region" description="Helical" evidence="2">
    <location>
        <begin position="16"/>
        <end position="35"/>
    </location>
</feature>
<comment type="subcellular location">
    <subcellularLocation>
        <location evidence="1">Membrane</location>
        <topology evidence="1">Multi-pass membrane protein</topology>
    </subcellularLocation>
</comment>
<organism evidence="4 5">
    <name type="scientific">Trichonephila clavata</name>
    <name type="common">Joro spider</name>
    <name type="synonym">Nephila clavata</name>
    <dbReference type="NCBI Taxonomy" id="2740835"/>
    <lineage>
        <taxon>Eukaryota</taxon>
        <taxon>Metazoa</taxon>
        <taxon>Ecdysozoa</taxon>
        <taxon>Arthropoda</taxon>
        <taxon>Chelicerata</taxon>
        <taxon>Arachnida</taxon>
        <taxon>Araneae</taxon>
        <taxon>Araneomorphae</taxon>
        <taxon>Entelegynae</taxon>
        <taxon>Araneoidea</taxon>
        <taxon>Nephilidae</taxon>
        <taxon>Trichonephila</taxon>
    </lineage>
</organism>
<sequence length="89" mass="9355">AYPTTLRSIGVGSSAAFGWVGAAMVPVATQALVIAYPGPVIFTKGSIILLAGIAVICLPKDKKDIRLEDFTGDEVHNSNAKNTNEEKKP</sequence>
<dbReference type="SUPFAM" id="SSF103473">
    <property type="entry name" value="MFS general substrate transporter"/>
    <property type="match status" value="1"/>
</dbReference>
<comment type="caution">
    <text evidence="4">The sequence shown here is derived from an EMBL/GenBank/DDBJ whole genome shotgun (WGS) entry which is preliminary data.</text>
</comment>
<evidence type="ECO:0000256" key="2">
    <source>
        <dbReference type="SAM" id="Phobius"/>
    </source>
</evidence>
<proteinExistence type="predicted"/>
<dbReference type="GO" id="GO:0016020">
    <property type="term" value="C:membrane"/>
    <property type="evidence" value="ECO:0007669"/>
    <property type="project" value="UniProtKB-SubCell"/>
</dbReference>